<reference evidence="7" key="1">
    <citation type="journal article" date="2015" name="Microbiology">
        <title>Genome of Methanoregula boonei 6A8 reveals adaptations to oligotrophic peatland environments.</title>
        <authorList>
            <person name="Braeuer S."/>
            <person name="Cadillo-Quiroz H."/>
            <person name="Kyrpides N."/>
            <person name="Woyke T."/>
            <person name="Goodwin L."/>
            <person name="Detter C."/>
            <person name="Podell S."/>
            <person name="Yavitt J.B."/>
            <person name="Zinder S.H."/>
        </authorList>
    </citation>
    <scope>NUCLEOTIDE SEQUENCE [LARGE SCALE GENOMIC DNA]</scope>
    <source>
        <strain evidence="7">DSM 21154 / JCM 14090 / 6A8</strain>
    </source>
</reference>
<keyword evidence="7" id="KW-1185">Reference proteome</keyword>
<organism evidence="6 7">
    <name type="scientific">Methanoregula boonei (strain DSM 21154 / JCM 14090 / 6A8)</name>
    <dbReference type="NCBI Taxonomy" id="456442"/>
    <lineage>
        <taxon>Archaea</taxon>
        <taxon>Methanobacteriati</taxon>
        <taxon>Methanobacteriota</taxon>
        <taxon>Stenosarchaea group</taxon>
        <taxon>Methanomicrobia</taxon>
        <taxon>Methanomicrobiales</taxon>
        <taxon>Methanoregulaceae</taxon>
        <taxon>Methanoregula</taxon>
    </lineage>
</organism>
<evidence type="ECO:0000256" key="2">
    <source>
        <dbReference type="ARBA" id="ARBA00022771"/>
    </source>
</evidence>
<dbReference type="Proteomes" id="UP000002408">
    <property type="component" value="Chromosome"/>
</dbReference>
<evidence type="ECO:0000256" key="1">
    <source>
        <dbReference type="ARBA" id="ARBA00022723"/>
    </source>
</evidence>
<gene>
    <name evidence="6" type="ordered locus">Mboo_2282</name>
</gene>
<dbReference type="InterPro" id="IPR000058">
    <property type="entry name" value="Znf_AN1"/>
</dbReference>
<dbReference type="Pfam" id="PF01428">
    <property type="entry name" value="zf-AN1"/>
    <property type="match status" value="1"/>
</dbReference>
<evidence type="ECO:0000313" key="7">
    <source>
        <dbReference type="Proteomes" id="UP000002408"/>
    </source>
</evidence>
<keyword evidence="4" id="KW-1133">Transmembrane helix</keyword>
<dbReference type="RefSeq" id="WP_012107856.1">
    <property type="nucleotide sequence ID" value="NC_009712.1"/>
</dbReference>
<dbReference type="Gene3D" id="3.40.33.10">
    <property type="entry name" value="CAP"/>
    <property type="match status" value="1"/>
</dbReference>
<dbReference type="PANTHER" id="PTHR31157:SF1">
    <property type="entry name" value="SCP DOMAIN-CONTAINING PROTEIN"/>
    <property type="match status" value="1"/>
</dbReference>
<dbReference type="eggNOG" id="arCOG03962">
    <property type="taxonomic scope" value="Archaea"/>
</dbReference>
<keyword evidence="2" id="KW-0863">Zinc-finger</keyword>
<dbReference type="InterPro" id="IPR035896">
    <property type="entry name" value="AN1-like_Znf"/>
</dbReference>
<dbReference type="InterPro" id="IPR014044">
    <property type="entry name" value="CAP_dom"/>
</dbReference>
<dbReference type="PROSITE" id="PS51039">
    <property type="entry name" value="ZF_AN1"/>
    <property type="match status" value="1"/>
</dbReference>
<feature type="domain" description="AN1-type" evidence="5">
    <location>
        <begin position="1"/>
        <end position="44"/>
    </location>
</feature>
<dbReference type="EMBL" id="CP000780">
    <property type="protein sequence ID" value="ABS56796.1"/>
    <property type="molecule type" value="Genomic_DNA"/>
</dbReference>
<evidence type="ECO:0000256" key="3">
    <source>
        <dbReference type="ARBA" id="ARBA00022833"/>
    </source>
</evidence>
<keyword evidence="1" id="KW-0479">Metal-binding</keyword>
<dbReference type="SMART" id="SM00154">
    <property type="entry name" value="ZnF_AN1"/>
    <property type="match status" value="1"/>
</dbReference>
<dbReference type="InterPro" id="IPR035940">
    <property type="entry name" value="CAP_sf"/>
</dbReference>
<keyword evidence="4" id="KW-0812">Transmembrane</keyword>
<accession>A7IAN5</accession>
<dbReference type="KEGG" id="mbn:Mboo_2282"/>
<proteinExistence type="predicted"/>
<dbReference type="OrthoDB" id="117282at2157"/>
<sequence>MPRCDFCGKNVSLPFHCQYCGKNFCDEHRLPPNHDCAGLAVWKKTPAPGVGIRYGAGGTSAYGGGYAAKPADKKPGRVPFWKHPYFRIAVVLAVIVLLIIVFVLMGGCLQQAGENVTLSSTPSPALPAATTTLALTTITPNTTPLVTVVSTSAATPTLSPAPAIPSETIATATATPPFPLVTARVSDDPNPVQGSSLASRIHDLINEQRAQNGLAALSYDPALAALALNHSTDMATNNYFSHIDPAGEDPTARGNASGIYCVKNYGSYYTYGIAENIFQNNLYTLVTDTNGVYSYAWSTPEEIAQSTVTGWMNSPGHRKNILTATYDSEGVGVAVAADDKVYITEDFC</sequence>
<dbReference type="CDD" id="cd05379">
    <property type="entry name" value="CAP_bacterial"/>
    <property type="match status" value="1"/>
</dbReference>
<protein>
    <submittedName>
        <fullName evidence="6">Allergen V5/Tpx-1 family protein</fullName>
    </submittedName>
</protein>
<feature type="transmembrane region" description="Helical" evidence="4">
    <location>
        <begin position="85"/>
        <end position="105"/>
    </location>
</feature>
<dbReference type="AlphaFoldDB" id="A7IAN5"/>
<keyword evidence="3" id="KW-0862">Zinc</keyword>
<evidence type="ECO:0000259" key="5">
    <source>
        <dbReference type="PROSITE" id="PS51039"/>
    </source>
</evidence>
<dbReference type="SUPFAM" id="SSF118310">
    <property type="entry name" value="AN1-like Zinc finger"/>
    <property type="match status" value="1"/>
</dbReference>
<dbReference type="Gene3D" id="4.10.1110.10">
    <property type="entry name" value="AN1-like Zinc finger"/>
    <property type="match status" value="1"/>
</dbReference>
<evidence type="ECO:0000256" key="4">
    <source>
        <dbReference type="SAM" id="Phobius"/>
    </source>
</evidence>
<evidence type="ECO:0000313" key="6">
    <source>
        <dbReference type="EMBL" id="ABS56796.1"/>
    </source>
</evidence>
<dbReference type="Pfam" id="PF00188">
    <property type="entry name" value="CAP"/>
    <property type="match status" value="1"/>
</dbReference>
<dbReference type="PANTHER" id="PTHR31157">
    <property type="entry name" value="SCP DOMAIN-CONTAINING PROTEIN"/>
    <property type="match status" value="1"/>
</dbReference>
<dbReference type="HOGENOM" id="CLU_795992_0_0_2"/>
<dbReference type="SUPFAM" id="SSF55797">
    <property type="entry name" value="PR-1-like"/>
    <property type="match status" value="1"/>
</dbReference>
<dbReference type="GeneID" id="25393955"/>
<dbReference type="GO" id="GO:0008270">
    <property type="term" value="F:zinc ion binding"/>
    <property type="evidence" value="ECO:0007669"/>
    <property type="project" value="UniProtKB-KW"/>
</dbReference>
<dbReference type="STRING" id="456442.Mboo_2282"/>
<dbReference type="eggNOG" id="arCOG01769">
    <property type="taxonomic scope" value="Archaea"/>
</dbReference>
<name>A7IAN5_METB6</name>
<keyword evidence="4" id="KW-0472">Membrane</keyword>